<dbReference type="PROSITE" id="PS50088">
    <property type="entry name" value="ANK_REPEAT"/>
    <property type="match status" value="1"/>
</dbReference>
<comment type="similarity">
    <text evidence="7">Belongs to the TRAFAC class myosin-kinesin ATPase superfamily. Myosin family.</text>
</comment>
<evidence type="ECO:0000256" key="6">
    <source>
        <dbReference type="PROSITE-ProRule" id="PRU00023"/>
    </source>
</evidence>
<dbReference type="Proteomes" id="UP000002630">
    <property type="component" value="Linkage Group LG03"/>
</dbReference>
<dbReference type="SMART" id="SM00233">
    <property type="entry name" value="PH"/>
    <property type="match status" value="1"/>
</dbReference>
<dbReference type="FunFam" id="1.10.10.820:FF:000001">
    <property type="entry name" value="Myosin heavy chain"/>
    <property type="match status" value="1"/>
</dbReference>
<dbReference type="GO" id="GO:0007015">
    <property type="term" value="P:actin filament organization"/>
    <property type="evidence" value="ECO:0007669"/>
    <property type="project" value="TreeGrafter"/>
</dbReference>
<feature type="compositionally biased region" description="Basic and acidic residues" evidence="9">
    <location>
        <begin position="817"/>
        <end position="829"/>
    </location>
</feature>
<dbReference type="CDD" id="cd00821">
    <property type="entry name" value="PH"/>
    <property type="match status" value="1"/>
</dbReference>
<dbReference type="GO" id="GO:0005737">
    <property type="term" value="C:cytoplasm"/>
    <property type="evidence" value="ECO:0007669"/>
    <property type="project" value="TreeGrafter"/>
</dbReference>
<dbReference type="GO" id="GO:0016020">
    <property type="term" value="C:membrane"/>
    <property type="evidence" value="ECO:0007669"/>
    <property type="project" value="TreeGrafter"/>
</dbReference>
<keyword evidence="2 7" id="KW-0067">ATP-binding</keyword>
<feature type="compositionally biased region" description="Basic and acidic residues" evidence="9">
    <location>
        <begin position="192"/>
        <end position="215"/>
    </location>
</feature>
<dbReference type="PROSITE" id="PS51911">
    <property type="entry name" value="C2_AIDA"/>
    <property type="match status" value="1"/>
</dbReference>
<dbReference type="Pfam" id="PF00063">
    <property type="entry name" value="Myosin_head"/>
    <property type="match status" value="1"/>
</dbReference>
<dbReference type="InterPro" id="IPR036961">
    <property type="entry name" value="Kinesin_motor_dom_sf"/>
</dbReference>
<dbReference type="Gene3D" id="1.20.58.530">
    <property type="match status" value="1"/>
</dbReference>
<feature type="coiled-coil region" evidence="8">
    <location>
        <begin position="982"/>
        <end position="1014"/>
    </location>
</feature>
<proteinExistence type="inferred from homology"/>
<dbReference type="InterPro" id="IPR001609">
    <property type="entry name" value="Myosin_head_motor_dom-like"/>
</dbReference>
<dbReference type="InterPro" id="IPR036770">
    <property type="entry name" value="Ankyrin_rpt-contain_sf"/>
</dbReference>
<dbReference type="SMART" id="SM00248">
    <property type="entry name" value="ANK"/>
    <property type="match status" value="4"/>
</dbReference>
<feature type="region of interest" description="Disordered" evidence="9">
    <location>
        <begin position="1745"/>
        <end position="1765"/>
    </location>
</feature>
<dbReference type="CDD" id="cd23767">
    <property type="entry name" value="IQCD"/>
    <property type="match status" value="1"/>
</dbReference>
<feature type="domain" description="PH" evidence="10">
    <location>
        <begin position="1384"/>
        <end position="1483"/>
    </location>
</feature>
<dbReference type="Gene3D" id="1.25.40.20">
    <property type="entry name" value="Ankyrin repeat-containing domain"/>
    <property type="match status" value="2"/>
</dbReference>
<feature type="region of interest" description="Disordered" evidence="9">
    <location>
        <begin position="1225"/>
        <end position="1250"/>
    </location>
</feature>
<keyword evidence="6" id="KW-0040">ANK repeat</keyword>
<feature type="repeat" description="ANK" evidence="6">
    <location>
        <begin position="1576"/>
        <end position="1608"/>
    </location>
</feature>
<feature type="region of interest" description="Disordered" evidence="9">
    <location>
        <begin position="784"/>
        <end position="829"/>
    </location>
</feature>
<dbReference type="Gene3D" id="3.40.850.10">
    <property type="entry name" value="Kinesin motor domain"/>
    <property type="match status" value="1"/>
</dbReference>
<feature type="region of interest" description="Actin-binding" evidence="7">
    <location>
        <begin position="831"/>
        <end position="853"/>
    </location>
</feature>
<sequence>MGDKFRCYAGNGIDSGGKSGRPSTLSVGLGSGARGGLVIATDSGDGMDDGTKYRDLVWVPDGEKVWRAAKKVAGKECSSPSRKRSLTASAGDTVWVHTPTQDTSVEVPKDQTHAYDPSHALDLDDASKMNQMHEAPLLDLLLRRFRKDAIYTSVADVLISINPYKNIPLLYEVPLHQMQDEPEDEFEESDGEREAPREGRGRNGRAKDARPKALSDKLGQPHVFSVADRAFRYMKSPGAEYTHGKRRGMNQSIIISGESGAGKTEASKHVMRYLITASQLANGVSQDAAGHESSDGVEAMAKRIEATLLRSSTLLEAFGNAKTLRNDNSSRFGKYIKLLYDRDSRLMGASTDHFLLEKSRLVKVDSGERGYHIFYQMLAGLDEAKAEALSLAPAEEFHMISQGDCVAISDEVDDRQARHVNTEFVQTEDAMETLGFEAEDKAAVFRVLAALLHLGNVRFEETESPAQGGAKAKICRADSSLSSSNDSSSGEGAGLAKAAALLGLDEDILTRKVMWRAIMAPGKSLHEIALTARESSDNLSALSKHTYGKLFTWIVAFINRCHQQHVRGVTLDKGAAELAGIGDDEDKRSSFIGILDIFGFEIMATNSFEQLCINFANEVLQRQFNHHIFVLEQEEYKAEGLDVAAIPFKNNQDIIDLICKKPLGLMIILEDQVLTGRKAHAMNKLDDRSVLDLYHQEHHRRNPHPNYEKPRMQCDLFTLKHFAGNVTYDVAGFLEKNNDSLQDDLRALLLDSEDDFVRELADITPTVPDGQQHLTPQNSPARVGVAFRGADSPPSPPPRGGLGGRYESEGQGGRSPVSDRRQSRRESERQLDSLVMQLGQTEPHYIKCIKPNSAKAPGGWSSPLVIDQLRYSGVLEVVRIRREAYPLRLDYVEMYRNFRVLAEWKAGGTLSPETCSEEEARVMCREICSFALEPDDFQLGRTRVFLKDNALDKLRWALQAKYVSAACSIQAAARSFLARNRLRNALRERAELRAREAERQAEETRQRRASAQVQIAKVARGLTQRKRLERQTAGSTVLQACWRGYNTRKTLESSRAARRTLEGRRATELQAWARMLLAGQARTRARRASTTLASAWRMRSAVVYKKQTVDNVTTLQAWARMLLAGQARTRARRASTTLASAWRMRSAVVYKKQTVDNVTTLQGLVRGMLARRRYAIARGRVVRIQALLRGFTKRSIFLKQVAKIITEFPQLLYVRDRYGSSGVDEMFPHGGGDGDSRDEDDTEAGDSNMSASIKPSRCFSTLLHAACESGVMDVIALLEAFPEDVTAVDTKGNSSVHVASSAVDYKLVKYLAKRNNMDVEKALVEEKDRSEHAERLTRRQVGTSVNVFRAARLERARWAAEANAGGSRGVRAANSGPTSLKAKHCLMSGYLRKRRETDRWLKRWCVLTETSLMYFHKPTDESPSKIIKLDKAMLKKSEKVDFAFEIHTPDLLDKRNKEGRLHFSCAGEGELQQWLVPLRVVVALYQFRNDKRREPLVYVDVERRAQLACLPNNKGETPLHALAGASLVDFAGTGRRPTGGRQGLPTLSGRTSVVSMQRLAAWLIESGADPNEPDNSGQTALHVAMECDNPAVVSTLARKGGDVNLKRPCDGRSVITQVLEQGQGMDLIEQVSSAGVTTNNPLLPPPEKLFGFTYVSFFIEKTTFPASKHNAVMDLTTPTPNVGAFSAMTGTFNFDAPRSVGGRAGGTGVRDTLNKPGYAKSTMARWGTRIGHVVGAGGGVGRGMGEAGVGGPGGEDGPDGAHGPPPPLGTMTIDRVVEQLFFVRVSVYNAKGKLSEAQQDVTVPIMTNPEYLWWAHTWHMQTPLETLGAGSFVAFELKEKVGMGTRWVKMIARPRLATSKPEHKTTE</sequence>
<dbReference type="SUPFAM" id="SSF50729">
    <property type="entry name" value="PH domain-like"/>
    <property type="match status" value="1"/>
</dbReference>
<dbReference type="PROSITE" id="PS50003">
    <property type="entry name" value="PH_DOMAIN"/>
    <property type="match status" value="1"/>
</dbReference>
<evidence type="ECO:0000256" key="3">
    <source>
        <dbReference type="ARBA" id="ARBA00023123"/>
    </source>
</evidence>
<protein>
    <submittedName>
        <fullName evidence="13">Uncharacterized protein</fullName>
    </submittedName>
</protein>
<keyword evidence="5 7" id="KW-0009">Actin-binding</keyword>
<dbReference type="PROSITE" id="PS50297">
    <property type="entry name" value="ANK_REP_REGION"/>
    <property type="match status" value="1"/>
</dbReference>
<dbReference type="InterPro" id="IPR001849">
    <property type="entry name" value="PH_domain"/>
</dbReference>
<dbReference type="Pfam" id="PF00612">
    <property type="entry name" value="IQ"/>
    <property type="match status" value="3"/>
</dbReference>
<evidence type="ECO:0000256" key="4">
    <source>
        <dbReference type="ARBA" id="ARBA00023175"/>
    </source>
</evidence>
<dbReference type="GO" id="GO:0051015">
    <property type="term" value="F:actin filament binding"/>
    <property type="evidence" value="ECO:0007669"/>
    <property type="project" value="TreeGrafter"/>
</dbReference>
<evidence type="ECO:0000256" key="7">
    <source>
        <dbReference type="PROSITE-ProRule" id="PRU00782"/>
    </source>
</evidence>
<dbReference type="Gene3D" id="1.20.5.4820">
    <property type="match status" value="1"/>
</dbReference>
<keyword evidence="8" id="KW-0175">Coiled coil</keyword>
<dbReference type="PANTHER" id="PTHR13140:SF845">
    <property type="entry name" value="MYOSIN-LIKE PROTEIN"/>
    <property type="match status" value="1"/>
</dbReference>
<dbReference type="CDD" id="cd14892">
    <property type="entry name" value="MYSc_Myo31"/>
    <property type="match status" value="1"/>
</dbReference>
<dbReference type="EMBL" id="FN648981">
    <property type="protein sequence ID" value="CBJ27565.1"/>
    <property type="molecule type" value="Genomic_DNA"/>
</dbReference>
<dbReference type="Pfam" id="PF13637">
    <property type="entry name" value="Ank_4"/>
    <property type="match status" value="1"/>
</dbReference>
<evidence type="ECO:0000256" key="1">
    <source>
        <dbReference type="ARBA" id="ARBA00022741"/>
    </source>
</evidence>
<keyword evidence="14" id="KW-1185">Reference proteome</keyword>
<name>D7G6I0_ECTSI</name>
<feature type="binding site" evidence="7">
    <location>
        <begin position="257"/>
        <end position="264"/>
    </location>
    <ligand>
        <name>ATP</name>
        <dbReference type="ChEBI" id="CHEBI:30616"/>
    </ligand>
</feature>
<evidence type="ECO:0000256" key="2">
    <source>
        <dbReference type="ARBA" id="ARBA00022840"/>
    </source>
</evidence>
<dbReference type="Gene3D" id="1.10.10.820">
    <property type="match status" value="1"/>
</dbReference>
<dbReference type="PROSITE" id="PS50096">
    <property type="entry name" value="IQ"/>
    <property type="match status" value="4"/>
</dbReference>
<reference evidence="13 14" key="1">
    <citation type="journal article" date="2010" name="Nature">
        <title>The Ectocarpus genome and the independent evolution of multicellularity in brown algae.</title>
        <authorList>
            <person name="Cock J.M."/>
            <person name="Sterck L."/>
            <person name="Rouze P."/>
            <person name="Scornet D."/>
            <person name="Allen A.E."/>
            <person name="Amoutzias G."/>
            <person name="Anthouard V."/>
            <person name="Artiguenave F."/>
            <person name="Aury J.M."/>
            <person name="Badger J.H."/>
            <person name="Beszteri B."/>
            <person name="Billiau K."/>
            <person name="Bonnet E."/>
            <person name="Bothwell J.H."/>
            <person name="Bowler C."/>
            <person name="Boyen C."/>
            <person name="Brownlee C."/>
            <person name="Carrano C.J."/>
            <person name="Charrier B."/>
            <person name="Cho G.Y."/>
            <person name="Coelho S.M."/>
            <person name="Collen J."/>
            <person name="Corre E."/>
            <person name="Da Silva C."/>
            <person name="Delage L."/>
            <person name="Delaroque N."/>
            <person name="Dittami S.M."/>
            <person name="Doulbeau S."/>
            <person name="Elias M."/>
            <person name="Farnham G."/>
            <person name="Gachon C.M."/>
            <person name="Gschloessl B."/>
            <person name="Heesch S."/>
            <person name="Jabbari K."/>
            <person name="Jubin C."/>
            <person name="Kawai H."/>
            <person name="Kimura K."/>
            <person name="Kloareg B."/>
            <person name="Kupper F.C."/>
            <person name="Lang D."/>
            <person name="Le Bail A."/>
            <person name="Leblanc C."/>
            <person name="Lerouge P."/>
            <person name="Lohr M."/>
            <person name="Lopez P.J."/>
            <person name="Martens C."/>
            <person name="Maumus F."/>
            <person name="Michel G."/>
            <person name="Miranda-Saavedra D."/>
            <person name="Morales J."/>
            <person name="Moreau H."/>
            <person name="Motomura T."/>
            <person name="Nagasato C."/>
            <person name="Napoli C.A."/>
            <person name="Nelson D.R."/>
            <person name="Nyvall-Collen P."/>
            <person name="Peters A.F."/>
            <person name="Pommier C."/>
            <person name="Potin P."/>
            <person name="Poulain J."/>
            <person name="Quesneville H."/>
            <person name="Read B."/>
            <person name="Rensing S.A."/>
            <person name="Ritter A."/>
            <person name="Rousvoal S."/>
            <person name="Samanta M."/>
            <person name="Samson G."/>
            <person name="Schroeder D.C."/>
            <person name="Segurens B."/>
            <person name="Strittmatter M."/>
            <person name="Tonon T."/>
            <person name="Tregear J.W."/>
            <person name="Valentin K."/>
            <person name="von Dassow P."/>
            <person name="Yamagishi T."/>
            <person name="Van de Peer Y."/>
            <person name="Wincker P."/>
        </authorList>
    </citation>
    <scope>NUCLEOTIDE SEQUENCE [LARGE SCALE GENOMIC DNA]</scope>
    <source>
        <strain evidence="14">Ec32 / CCAP1310/4</strain>
    </source>
</reference>
<gene>
    <name evidence="13" type="ORF">Esi_0075_0035</name>
</gene>
<keyword evidence="4 7" id="KW-0505">Motor protein</keyword>
<evidence type="ECO:0000259" key="11">
    <source>
        <dbReference type="PROSITE" id="PS51456"/>
    </source>
</evidence>
<feature type="region of interest" description="Disordered" evidence="9">
    <location>
        <begin position="179"/>
        <end position="218"/>
    </location>
</feature>
<keyword evidence="3 7" id="KW-0518">Myosin</keyword>
<dbReference type="Gene3D" id="2.60.40.150">
    <property type="entry name" value="C2 domain"/>
    <property type="match status" value="1"/>
</dbReference>
<dbReference type="Gene3D" id="2.30.29.30">
    <property type="entry name" value="Pleckstrin-homology domain (PH domain)/Phosphotyrosine-binding domain (PTB)"/>
    <property type="match status" value="1"/>
</dbReference>
<dbReference type="EMBL" id="FN649728">
    <property type="protein sequence ID" value="CBJ27565.1"/>
    <property type="molecule type" value="Genomic_DNA"/>
</dbReference>
<dbReference type="InterPro" id="IPR000048">
    <property type="entry name" value="IQ_motif_EF-hand-BS"/>
</dbReference>
<evidence type="ECO:0000313" key="13">
    <source>
        <dbReference type="EMBL" id="CBJ27565.1"/>
    </source>
</evidence>
<dbReference type="InParanoid" id="D7G6I0"/>
<organism evidence="13 14">
    <name type="scientific">Ectocarpus siliculosus</name>
    <name type="common">Brown alga</name>
    <name type="synonym">Conferva siliculosa</name>
    <dbReference type="NCBI Taxonomy" id="2880"/>
    <lineage>
        <taxon>Eukaryota</taxon>
        <taxon>Sar</taxon>
        <taxon>Stramenopiles</taxon>
        <taxon>Ochrophyta</taxon>
        <taxon>PX clade</taxon>
        <taxon>Phaeophyceae</taxon>
        <taxon>Ectocarpales</taxon>
        <taxon>Ectocarpaceae</taxon>
        <taxon>Ectocarpus</taxon>
    </lineage>
</organism>
<evidence type="ECO:0000259" key="10">
    <source>
        <dbReference type="PROSITE" id="PS50003"/>
    </source>
</evidence>
<dbReference type="PANTHER" id="PTHR13140">
    <property type="entry name" value="MYOSIN"/>
    <property type="match status" value="1"/>
</dbReference>
<dbReference type="OMA" id="GKCQSIL"/>
<dbReference type="GO" id="GO:0000146">
    <property type="term" value="F:microfilament motor activity"/>
    <property type="evidence" value="ECO:0007669"/>
    <property type="project" value="TreeGrafter"/>
</dbReference>
<dbReference type="eggNOG" id="KOG0160">
    <property type="taxonomic scope" value="Eukaryota"/>
</dbReference>
<dbReference type="SMART" id="SM00242">
    <property type="entry name" value="MYSc"/>
    <property type="match status" value="1"/>
</dbReference>
<dbReference type="InterPro" id="IPR027417">
    <property type="entry name" value="P-loop_NTPase"/>
</dbReference>
<dbReference type="SMART" id="SM00015">
    <property type="entry name" value="IQ"/>
    <property type="match status" value="6"/>
</dbReference>
<feature type="compositionally biased region" description="Gly residues" evidence="9">
    <location>
        <begin position="1745"/>
        <end position="1755"/>
    </location>
</feature>
<dbReference type="PRINTS" id="PR00193">
    <property type="entry name" value="MYOSINHEAVY"/>
</dbReference>
<dbReference type="SUPFAM" id="SSF48403">
    <property type="entry name" value="Ankyrin repeat"/>
    <property type="match status" value="1"/>
</dbReference>
<evidence type="ECO:0000256" key="8">
    <source>
        <dbReference type="SAM" id="Coils"/>
    </source>
</evidence>
<dbReference type="InterPro" id="IPR002110">
    <property type="entry name" value="Ankyrin_rpt"/>
</dbReference>
<dbReference type="InterPro" id="IPR025939">
    <property type="entry name" value="Aida_C"/>
</dbReference>
<dbReference type="InterPro" id="IPR035892">
    <property type="entry name" value="C2_domain_sf"/>
</dbReference>
<evidence type="ECO:0000313" key="14">
    <source>
        <dbReference type="Proteomes" id="UP000002630"/>
    </source>
</evidence>
<dbReference type="SUPFAM" id="SSF52540">
    <property type="entry name" value="P-loop containing nucleoside triphosphate hydrolases"/>
    <property type="match status" value="1"/>
</dbReference>
<dbReference type="STRING" id="2880.D7G6I0"/>
<keyword evidence="1 7" id="KW-0547">Nucleotide-binding</keyword>
<dbReference type="GO" id="GO:0016459">
    <property type="term" value="C:myosin complex"/>
    <property type="evidence" value="ECO:0007669"/>
    <property type="project" value="UniProtKB-KW"/>
</dbReference>
<accession>D7G6I0</accession>
<dbReference type="OrthoDB" id="6108017at2759"/>
<dbReference type="PROSITE" id="PS51456">
    <property type="entry name" value="MYOSIN_MOTOR"/>
    <property type="match status" value="1"/>
</dbReference>
<evidence type="ECO:0000259" key="12">
    <source>
        <dbReference type="PROSITE" id="PS51911"/>
    </source>
</evidence>
<dbReference type="Pfam" id="PF00169">
    <property type="entry name" value="PH"/>
    <property type="match status" value="1"/>
</dbReference>
<feature type="domain" description="C2 Aida-type" evidence="12">
    <location>
        <begin position="1751"/>
        <end position="1867"/>
    </location>
</feature>
<evidence type="ECO:0000256" key="9">
    <source>
        <dbReference type="SAM" id="MobiDB-lite"/>
    </source>
</evidence>
<dbReference type="Gene3D" id="1.20.120.720">
    <property type="entry name" value="Myosin VI head, motor domain, U50 subdomain"/>
    <property type="match status" value="1"/>
</dbReference>
<dbReference type="GO" id="GO:0005524">
    <property type="term" value="F:ATP binding"/>
    <property type="evidence" value="ECO:0007669"/>
    <property type="project" value="UniProtKB-UniRule"/>
</dbReference>
<feature type="compositionally biased region" description="Acidic residues" evidence="9">
    <location>
        <begin position="180"/>
        <end position="191"/>
    </location>
</feature>
<evidence type="ECO:0000256" key="5">
    <source>
        <dbReference type="ARBA" id="ARBA00023203"/>
    </source>
</evidence>
<dbReference type="InterPro" id="IPR011993">
    <property type="entry name" value="PH-like_dom_sf"/>
</dbReference>
<feature type="domain" description="Myosin motor" evidence="11">
    <location>
        <begin position="121"/>
        <end position="959"/>
    </location>
</feature>